<dbReference type="InterPro" id="IPR036864">
    <property type="entry name" value="Zn2-C6_fun-type_DNA-bd_sf"/>
</dbReference>
<feature type="compositionally biased region" description="Polar residues" evidence="12">
    <location>
        <begin position="283"/>
        <end position="294"/>
    </location>
</feature>
<dbReference type="GO" id="GO:0000981">
    <property type="term" value="F:DNA-binding transcription factor activity, RNA polymerase II-specific"/>
    <property type="evidence" value="ECO:0007669"/>
    <property type="project" value="InterPro"/>
</dbReference>
<keyword evidence="8" id="KW-0010">Activator</keyword>
<dbReference type="GO" id="GO:0009267">
    <property type="term" value="P:cellular response to starvation"/>
    <property type="evidence" value="ECO:0007669"/>
    <property type="project" value="TreeGrafter"/>
</dbReference>
<dbReference type="PANTHER" id="PTHR47659:SF1">
    <property type="entry name" value="TRANSCRIPTION ACTIVATOR OF GLUCONEOGENESIS ERT1"/>
    <property type="match status" value="1"/>
</dbReference>
<evidence type="ECO:0000259" key="13">
    <source>
        <dbReference type="PROSITE" id="PS50048"/>
    </source>
</evidence>
<sequence length="611" mass="65183">MPVRPSPLAPLKREPTDDGKTTDDDDEVDDEGAGSNNGAGSDDGKQGTKKKMPKKKKANRACAACQKAHLTCDDARPCSRCVKKGIGDQCTDGKRKRAKYLLDEDELEAVKAREQAEKEAKERAQAAQAQTKAVSTAQDPTIPASTLPPQQQQGIGGAPFQPPYVAAAPASQARPQDASSSSAANNQVSSQTTPPYTFGSEATSLEYSILSAMLNGIDPSLLTGSPDHDGATVGSGGTGDYSSLTSQAASGLDLAGFLGQHAQQQGQQQEDRSNHPSVGMASDPSSFWLGNNGHQPAPQQPWGAVAGPSNTTARSALGQLHAIGGQGSNAAEGEVGSGGFKALEVPSPSASIASASRFGNGREDGSSPNDGTTTTTTTQQPQHQQPGIPPHYAGDPQASTSTLPPHGTLSDDRAARSQLTDRVSHIYGDRTRPFPYTEGYHFLLKFVTEKFEKAEVLRIVRALGLFRPSLIALQMPLTEEDEVFVERSIQRTILEYEKLISFSGTPTLVWRRTCEICVVGSEFSMLTGWTRESLLGRRIYEFWDKDSTLEYWEKFASHAFENTSQSIVANVVVKRPDGSSVPCAACFSIKRNVFDLPSLVVGAFLPILASS</sequence>
<feature type="compositionally biased region" description="Low complexity" evidence="12">
    <location>
        <begin position="259"/>
        <end position="268"/>
    </location>
</feature>
<evidence type="ECO:0000256" key="2">
    <source>
        <dbReference type="ARBA" id="ARBA00010855"/>
    </source>
</evidence>
<dbReference type="GO" id="GO:0005634">
    <property type="term" value="C:nucleus"/>
    <property type="evidence" value="ECO:0007669"/>
    <property type="project" value="UniProtKB-SubCell"/>
</dbReference>
<feature type="region of interest" description="Disordered" evidence="12">
    <location>
        <begin position="217"/>
        <end position="311"/>
    </location>
</feature>
<keyword evidence="10" id="KW-0539">Nucleus</keyword>
<keyword evidence="9" id="KW-0804">Transcription</keyword>
<gene>
    <name evidence="14" type="ORF">BDZ90DRAFT_231164</name>
</gene>
<keyword evidence="7" id="KW-0238">DNA-binding</keyword>
<evidence type="ECO:0000256" key="9">
    <source>
        <dbReference type="ARBA" id="ARBA00023163"/>
    </source>
</evidence>
<dbReference type="Pfam" id="PF00172">
    <property type="entry name" value="Zn_clus"/>
    <property type="match status" value="1"/>
</dbReference>
<dbReference type="InterPro" id="IPR035965">
    <property type="entry name" value="PAS-like_dom_sf"/>
</dbReference>
<protein>
    <recommendedName>
        <fullName evidence="11">Transcription activator of gluconeogenesis ERT1</fullName>
    </recommendedName>
</protein>
<dbReference type="PANTHER" id="PTHR47659">
    <property type="entry name" value="ZN(II)2CYS6 TRANSCRIPTION FACTOR (EUROFUNG)-RELATED"/>
    <property type="match status" value="1"/>
</dbReference>
<dbReference type="GO" id="GO:0000977">
    <property type="term" value="F:RNA polymerase II transcription regulatory region sequence-specific DNA binding"/>
    <property type="evidence" value="ECO:0007669"/>
    <property type="project" value="TreeGrafter"/>
</dbReference>
<dbReference type="InterPro" id="IPR001138">
    <property type="entry name" value="Zn2Cys6_DnaBD"/>
</dbReference>
<dbReference type="AlphaFoldDB" id="A0A316UXZ2"/>
<evidence type="ECO:0000256" key="6">
    <source>
        <dbReference type="ARBA" id="ARBA00023015"/>
    </source>
</evidence>
<evidence type="ECO:0000256" key="8">
    <source>
        <dbReference type="ARBA" id="ARBA00023159"/>
    </source>
</evidence>
<organism evidence="14 15">
    <name type="scientific">Jaminaea rosea</name>
    <dbReference type="NCBI Taxonomy" id="1569628"/>
    <lineage>
        <taxon>Eukaryota</taxon>
        <taxon>Fungi</taxon>
        <taxon>Dikarya</taxon>
        <taxon>Basidiomycota</taxon>
        <taxon>Ustilaginomycotina</taxon>
        <taxon>Exobasidiomycetes</taxon>
        <taxon>Microstromatales</taxon>
        <taxon>Microstromatales incertae sedis</taxon>
        <taxon>Jaminaea</taxon>
    </lineage>
</organism>
<evidence type="ECO:0000256" key="3">
    <source>
        <dbReference type="ARBA" id="ARBA00022432"/>
    </source>
</evidence>
<dbReference type="RefSeq" id="XP_025363783.1">
    <property type="nucleotide sequence ID" value="XM_025505746.1"/>
</dbReference>
<evidence type="ECO:0000256" key="4">
    <source>
        <dbReference type="ARBA" id="ARBA00022723"/>
    </source>
</evidence>
<dbReference type="OrthoDB" id="2538135at2759"/>
<dbReference type="InterPro" id="IPR056751">
    <property type="entry name" value="PAS_13"/>
</dbReference>
<evidence type="ECO:0000256" key="7">
    <source>
        <dbReference type="ARBA" id="ARBA00023125"/>
    </source>
</evidence>
<keyword evidence="4" id="KW-0479">Metal-binding</keyword>
<reference evidence="14 15" key="1">
    <citation type="journal article" date="2018" name="Mol. Biol. Evol.">
        <title>Broad Genomic Sampling Reveals a Smut Pathogenic Ancestry of the Fungal Clade Ustilaginomycotina.</title>
        <authorList>
            <person name="Kijpornyongpan T."/>
            <person name="Mondo S.J."/>
            <person name="Barry K."/>
            <person name="Sandor L."/>
            <person name="Lee J."/>
            <person name="Lipzen A."/>
            <person name="Pangilinan J."/>
            <person name="LaButti K."/>
            <person name="Hainaut M."/>
            <person name="Henrissat B."/>
            <person name="Grigoriev I.V."/>
            <person name="Spatafora J.W."/>
            <person name="Aime M.C."/>
        </authorList>
    </citation>
    <scope>NUCLEOTIDE SEQUENCE [LARGE SCALE GENOMIC DNA]</scope>
    <source>
        <strain evidence="14 15">MCA 5214</strain>
    </source>
</reference>
<dbReference type="Gene3D" id="4.10.240.10">
    <property type="entry name" value="Zn(2)-C6 fungal-type DNA-binding domain"/>
    <property type="match status" value="1"/>
</dbReference>
<evidence type="ECO:0000313" key="14">
    <source>
        <dbReference type="EMBL" id="PWN29171.1"/>
    </source>
</evidence>
<evidence type="ECO:0000256" key="12">
    <source>
        <dbReference type="SAM" id="MobiDB-lite"/>
    </source>
</evidence>
<evidence type="ECO:0000256" key="1">
    <source>
        <dbReference type="ARBA" id="ARBA00004123"/>
    </source>
</evidence>
<dbReference type="GO" id="GO:0008270">
    <property type="term" value="F:zinc ion binding"/>
    <property type="evidence" value="ECO:0007669"/>
    <property type="project" value="InterPro"/>
</dbReference>
<dbReference type="SMART" id="SM00066">
    <property type="entry name" value="GAL4"/>
    <property type="match status" value="1"/>
</dbReference>
<dbReference type="PROSITE" id="PS50048">
    <property type="entry name" value="ZN2_CY6_FUNGAL_2"/>
    <property type="match status" value="1"/>
</dbReference>
<dbReference type="SUPFAM" id="SSF55785">
    <property type="entry name" value="PYP-like sensor domain (PAS domain)"/>
    <property type="match status" value="1"/>
</dbReference>
<dbReference type="EMBL" id="KZ819664">
    <property type="protein sequence ID" value="PWN29171.1"/>
    <property type="molecule type" value="Genomic_DNA"/>
</dbReference>
<feature type="compositionally biased region" description="Basic and acidic residues" evidence="12">
    <location>
        <begin position="11"/>
        <end position="22"/>
    </location>
</feature>
<accession>A0A316UXZ2</accession>
<dbReference type="GeneID" id="37027569"/>
<feature type="region of interest" description="Disordered" evidence="12">
    <location>
        <begin position="1"/>
        <end position="60"/>
    </location>
</feature>
<dbReference type="Proteomes" id="UP000245884">
    <property type="component" value="Unassembled WGS sequence"/>
</dbReference>
<feature type="compositionally biased region" description="Low complexity" evidence="12">
    <location>
        <begin position="125"/>
        <end position="138"/>
    </location>
</feature>
<keyword evidence="5" id="KW-0862">Zinc</keyword>
<evidence type="ECO:0000256" key="11">
    <source>
        <dbReference type="ARBA" id="ARBA00040903"/>
    </source>
</evidence>
<dbReference type="Pfam" id="PF24990">
    <property type="entry name" value="PAS_13"/>
    <property type="match status" value="1"/>
</dbReference>
<evidence type="ECO:0000313" key="15">
    <source>
        <dbReference type="Proteomes" id="UP000245884"/>
    </source>
</evidence>
<evidence type="ECO:0000256" key="10">
    <source>
        <dbReference type="ARBA" id="ARBA00023242"/>
    </source>
</evidence>
<feature type="compositionally biased region" description="Low complexity" evidence="12">
    <location>
        <begin position="372"/>
        <end position="386"/>
    </location>
</feature>
<dbReference type="InterPro" id="IPR050335">
    <property type="entry name" value="ERT1_acuK_gluconeogen_tf"/>
</dbReference>
<keyword evidence="6" id="KW-0805">Transcription regulation</keyword>
<feature type="region of interest" description="Disordered" evidence="12">
    <location>
        <begin position="112"/>
        <end position="199"/>
    </location>
</feature>
<feature type="compositionally biased region" description="Basic and acidic residues" evidence="12">
    <location>
        <begin position="112"/>
        <end position="124"/>
    </location>
</feature>
<feature type="compositionally biased region" description="Low complexity" evidence="12">
    <location>
        <begin position="178"/>
        <end position="191"/>
    </location>
</feature>
<keyword evidence="15" id="KW-1185">Reference proteome</keyword>
<dbReference type="GO" id="GO:0006094">
    <property type="term" value="P:gluconeogenesis"/>
    <property type="evidence" value="ECO:0007669"/>
    <property type="project" value="UniProtKB-KW"/>
</dbReference>
<dbReference type="STRING" id="1569628.A0A316UXZ2"/>
<keyword evidence="3" id="KW-0312">Gluconeogenesis</keyword>
<dbReference type="CDD" id="cd00130">
    <property type="entry name" value="PAS"/>
    <property type="match status" value="1"/>
</dbReference>
<dbReference type="InterPro" id="IPR000014">
    <property type="entry name" value="PAS"/>
</dbReference>
<dbReference type="SUPFAM" id="SSF57701">
    <property type="entry name" value="Zn2/Cys6 DNA-binding domain"/>
    <property type="match status" value="1"/>
</dbReference>
<dbReference type="CDD" id="cd00067">
    <property type="entry name" value="GAL4"/>
    <property type="match status" value="1"/>
</dbReference>
<evidence type="ECO:0000256" key="5">
    <source>
        <dbReference type="ARBA" id="ARBA00022833"/>
    </source>
</evidence>
<feature type="compositionally biased region" description="Basic residues" evidence="12">
    <location>
        <begin position="47"/>
        <end position="59"/>
    </location>
</feature>
<feature type="region of interest" description="Disordered" evidence="12">
    <location>
        <begin position="351"/>
        <end position="415"/>
    </location>
</feature>
<feature type="domain" description="Zn(2)-C6 fungal-type" evidence="13">
    <location>
        <begin position="61"/>
        <end position="92"/>
    </location>
</feature>
<comment type="similarity">
    <text evidence="2">Belongs to the ERT1/acuK family.</text>
</comment>
<dbReference type="Gene3D" id="3.30.450.20">
    <property type="entry name" value="PAS domain"/>
    <property type="match status" value="1"/>
</dbReference>
<name>A0A316UXZ2_9BASI</name>
<comment type="subcellular location">
    <subcellularLocation>
        <location evidence="1">Nucleus</location>
    </subcellularLocation>
</comment>
<feature type="compositionally biased region" description="Polar residues" evidence="12">
    <location>
        <begin position="240"/>
        <end position="249"/>
    </location>
</feature>
<feature type="compositionally biased region" description="Acidic residues" evidence="12">
    <location>
        <begin position="23"/>
        <end position="32"/>
    </location>
</feature>
<proteinExistence type="inferred from homology"/>